<reference evidence="1 2" key="1">
    <citation type="submission" date="2020-07" db="EMBL/GenBank/DDBJ databases">
        <authorList>
            <person name="Feng X."/>
        </authorList>
    </citation>
    <scope>NUCLEOTIDE SEQUENCE [LARGE SCALE GENOMIC DNA]</scope>
    <source>
        <strain evidence="1 2">JCM23202</strain>
    </source>
</reference>
<dbReference type="Proteomes" id="UP000526501">
    <property type="component" value="Unassembled WGS sequence"/>
</dbReference>
<dbReference type="AlphaFoldDB" id="A0A7X1E873"/>
<protein>
    <submittedName>
        <fullName evidence="1">Uncharacterized protein</fullName>
    </submittedName>
</protein>
<evidence type="ECO:0000313" key="1">
    <source>
        <dbReference type="EMBL" id="MBC2605853.1"/>
    </source>
</evidence>
<sequence>MKPSPASSFFCEIRSSTQTSSQWKSEGVLNTVLPPVTVPTELPHLVNAISPMAKDVFADYNNAAD</sequence>
<gene>
    <name evidence="1" type="ORF">H5P27_07335</name>
</gene>
<comment type="caution">
    <text evidence="1">The sequence shown here is derived from an EMBL/GenBank/DDBJ whole genome shotgun (WGS) entry which is preliminary data.</text>
</comment>
<accession>A0A7X1E873</accession>
<evidence type="ECO:0000313" key="2">
    <source>
        <dbReference type="Proteomes" id="UP000526501"/>
    </source>
</evidence>
<organism evidence="1 2">
    <name type="scientific">Pelagicoccus albus</name>
    <dbReference type="NCBI Taxonomy" id="415222"/>
    <lineage>
        <taxon>Bacteria</taxon>
        <taxon>Pseudomonadati</taxon>
        <taxon>Verrucomicrobiota</taxon>
        <taxon>Opitutia</taxon>
        <taxon>Puniceicoccales</taxon>
        <taxon>Pelagicoccaceae</taxon>
        <taxon>Pelagicoccus</taxon>
    </lineage>
</organism>
<name>A0A7X1E873_9BACT</name>
<dbReference type="EMBL" id="JACHVC010000007">
    <property type="protein sequence ID" value="MBC2605853.1"/>
    <property type="molecule type" value="Genomic_DNA"/>
</dbReference>
<keyword evidence="2" id="KW-1185">Reference proteome</keyword>
<proteinExistence type="predicted"/>
<dbReference type="RefSeq" id="WP_185659743.1">
    <property type="nucleotide sequence ID" value="NZ_CAWPOO010000007.1"/>
</dbReference>